<feature type="domain" description="Methyltransferase" evidence="1">
    <location>
        <begin position="47"/>
        <end position="130"/>
    </location>
</feature>
<evidence type="ECO:0000259" key="1">
    <source>
        <dbReference type="Pfam" id="PF13649"/>
    </source>
</evidence>
<dbReference type="InterPro" id="IPR041698">
    <property type="entry name" value="Methyltransf_25"/>
</dbReference>
<organism evidence="2">
    <name type="scientific">marine sediment metagenome</name>
    <dbReference type="NCBI Taxonomy" id="412755"/>
    <lineage>
        <taxon>unclassified sequences</taxon>
        <taxon>metagenomes</taxon>
        <taxon>ecological metagenomes</taxon>
    </lineage>
</organism>
<dbReference type="Pfam" id="PF13649">
    <property type="entry name" value="Methyltransf_25"/>
    <property type="match status" value="1"/>
</dbReference>
<dbReference type="Gene3D" id="3.40.50.150">
    <property type="entry name" value="Vaccinia Virus protein VP39"/>
    <property type="match status" value="1"/>
</dbReference>
<proteinExistence type="predicted"/>
<dbReference type="AlphaFoldDB" id="A0A0F9JRH2"/>
<comment type="caution">
    <text evidence="2">The sequence shown here is derived from an EMBL/GenBank/DDBJ whole genome shotgun (WGS) entry which is preliminary data.</text>
</comment>
<dbReference type="SUPFAM" id="SSF53335">
    <property type="entry name" value="S-adenosyl-L-methionine-dependent methyltransferases"/>
    <property type="match status" value="1"/>
</dbReference>
<reference evidence="2" key="1">
    <citation type="journal article" date="2015" name="Nature">
        <title>Complex archaea that bridge the gap between prokaryotes and eukaryotes.</title>
        <authorList>
            <person name="Spang A."/>
            <person name="Saw J.H."/>
            <person name="Jorgensen S.L."/>
            <person name="Zaremba-Niedzwiedzka K."/>
            <person name="Martijn J."/>
            <person name="Lind A.E."/>
            <person name="van Eijk R."/>
            <person name="Schleper C."/>
            <person name="Guy L."/>
            <person name="Ettema T.J."/>
        </authorList>
    </citation>
    <scope>NUCLEOTIDE SEQUENCE</scope>
</reference>
<protein>
    <recommendedName>
        <fullName evidence="1">Methyltransferase domain-containing protein</fullName>
    </recommendedName>
</protein>
<dbReference type="EMBL" id="LAZR01010793">
    <property type="protein sequence ID" value="KKM65026.1"/>
    <property type="molecule type" value="Genomic_DNA"/>
</dbReference>
<gene>
    <name evidence="2" type="ORF">LCGC14_1495410</name>
</gene>
<dbReference type="InterPro" id="IPR029063">
    <property type="entry name" value="SAM-dependent_MTases_sf"/>
</dbReference>
<evidence type="ECO:0000313" key="2">
    <source>
        <dbReference type="EMBL" id="KKM65026.1"/>
    </source>
</evidence>
<sequence length="212" mass="24030">MGLKESQAEHWRGKSKEIIESYWTSSKAIERSKWFAQQLKKYKFNSIFEVGFFSGRNLHYIKEAFPSVSIAGLDINAKATRYAREKLGLDKDLYCMDLHSMGDIGETFDVVFTSGVAIHVPPDDVAGVLKLLIGLSNKYVMHIEQIGGNILEKGPKHLKPNYKVSDQIQWSPDLLSMYENLGYAPDVIPLPDECRTNGGTHLLIIDLQRRLK</sequence>
<name>A0A0F9JRH2_9ZZZZ</name>
<accession>A0A0F9JRH2</accession>